<evidence type="ECO:0000313" key="3">
    <source>
        <dbReference type="Proteomes" id="UP001470230"/>
    </source>
</evidence>
<evidence type="ECO:0000256" key="1">
    <source>
        <dbReference type="SAM" id="Phobius"/>
    </source>
</evidence>
<dbReference type="CDD" id="cd00064">
    <property type="entry name" value="FU"/>
    <property type="match status" value="1"/>
</dbReference>
<keyword evidence="3" id="KW-1185">Reference proteome</keyword>
<dbReference type="Gene3D" id="2.10.220.10">
    <property type="entry name" value="Hormone Receptor, Insulin-like Growth Factor Receptor 1, Chain A, domain 2"/>
    <property type="match status" value="1"/>
</dbReference>
<protein>
    <recommendedName>
        <fullName evidence="4">Tyrosine-protein kinase ephrin type A/B receptor-like domain-containing protein</fullName>
    </recommendedName>
</protein>
<gene>
    <name evidence="2" type="ORF">M9Y10_014806</name>
</gene>
<keyword evidence="1" id="KW-0472">Membrane</keyword>
<dbReference type="InterPro" id="IPR006212">
    <property type="entry name" value="Furin_repeat"/>
</dbReference>
<name>A0ABR2L0I7_9EUKA</name>
<dbReference type="EMBL" id="JAPFFF010000002">
    <property type="protein sequence ID" value="KAK8896880.1"/>
    <property type="molecule type" value="Genomic_DNA"/>
</dbReference>
<keyword evidence="1" id="KW-0812">Transmembrane</keyword>
<proteinExistence type="predicted"/>
<dbReference type="Proteomes" id="UP001470230">
    <property type="component" value="Unassembled WGS sequence"/>
</dbReference>
<sequence length="147" mass="16053">MNSCVSECPSNTFLNGRECVISCPNGKFGDKNIGSNCDVSCASCENSSTLCTNCFEGNFLIGNQCLNSCPNGTFTFQGYCVSECPSGSYLYENNCQKEIEYYNVNDKIVKQPRIPKKNAIIGLAILAIVVVGEIISIIFISHWLCCN</sequence>
<evidence type="ECO:0000313" key="2">
    <source>
        <dbReference type="EMBL" id="KAK8896880.1"/>
    </source>
</evidence>
<dbReference type="InterPro" id="IPR009030">
    <property type="entry name" value="Growth_fac_rcpt_cys_sf"/>
</dbReference>
<accession>A0ABR2L0I7</accession>
<dbReference type="SUPFAM" id="SSF57184">
    <property type="entry name" value="Growth factor receptor domain"/>
    <property type="match status" value="1"/>
</dbReference>
<evidence type="ECO:0008006" key="4">
    <source>
        <dbReference type="Google" id="ProtNLM"/>
    </source>
</evidence>
<reference evidence="2 3" key="1">
    <citation type="submission" date="2024-04" db="EMBL/GenBank/DDBJ databases">
        <title>Tritrichomonas musculus Genome.</title>
        <authorList>
            <person name="Alves-Ferreira E."/>
            <person name="Grigg M."/>
            <person name="Lorenzi H."/>
            <person name="Galac M."/>
        </authorList>
    </citation>
    <scope>NUCLEOTIDE SEQUENCE [LARGE SCALE GENOMIC DNA]</scope>
    <source>
        <strain evidence="2 3">EAF2021</strain>
    </source>
</reference>
<organism evidence="2 3">
    <name type="scientific">Tritrichomonas musculus</name>
    <dbReference type="NCBI Taxonomy" id="1915356"/>
    <lineage>
        <taxon>Eukaryota</taxon>
        <taxon>Metamonada</taxon>
        <taxon>Parabasalia</taxon>
        <taxon>Tritrichomonadida</taxon>
        <taxon>Tritrichomonadidae</taxon>
        <taxon>Tritrichomonas</taxon>
    </lineage>
</organism>
<keyword evidence="1" id="KW-1133">Transmembrane helix</keyword>
<dbReference type="SMART" id="SM00261">
    <property type="entry name" value="FU"/>
    <property type="match status" value="1"/>
</dbReference>
<comment type="caution">
    <text evidence="2">The sequence shown here is derived from an EMBL/GenBank/DDBJ whole genome shotgun (WGS) entry which is preliminary data.</text>
</comment>
<feature type="transmembrane region" description="Helical" evidence="1">
    <location>
        <begin position="120"/>
        <end position="144"/>
    </location>
</feature>